<dbReference type="GO" id="GO:0016020">
    <property type="term" value="C:membrane"/>
    <property type="evidence" value="ECO:0007669"/>
    <property type="project" value="UniProtKB-SubCell"/>
</dbReference>
<comment type="similarity">
    <text evidence="2">Belongs to the SURF4 family.</text>
</comment>
<keyword evidence="4 7" id="KW-1133">Transmembrane helix</keyword>
<accession>A0A1E4S605</accession>
<reference evidence="8 9" key="1">
    <citation type="journal article" date="2016" name="Proc. Natl. Acad. Sci. U.S.A.">
        <title>Comparative genomics of biotechnologically important yeasts.</title>
        <authorList>
            <person name="Riley R."/>
            <person name="Haridas S."/>
            <person name="Wolfe K.H."/>
            <person name="Lopes M.R."/>
            <person name="Hittinger C.T."/>
            <person name="Goeker M."/>
            <person name="Salamov A.A."/>
            <person name="Wisecaver J.H."/>
            <person name="Long T.M."/>
            <person name="Calvey C.H."/>
            <person name="Aerts A.L."/>
            <person name="Barry K.W."/>
            <person name="Choi C."/>
            <person name="Clum A."/>
            <person name="Coughlan A.Y."/>
            <person name="Deshpande S."/>
            <person name="Douglass A.P."/>
            <person name="Hanson S.J."/>
            <person name="Klenk H.-P."/>
            <person name="LaButti K.M."/>
            <person name="Lapidus A."/>
            <person name="Lindquist E.A."/>
            <person name="Lipzen A.M."/>
            <person name="Meier-Kolthoff J.P."/>
            <person name="Ohm R.A."/>
            <person name="Otillar R.P."/>
            <person name="Pangilinan J.L."/>
            <person name="Peng Y."/>
            <person name="Rokas A."/>
            <person name="Rosa C.A."/>
            <person name="Scheuner C."/>
            <person name="Sibirny A.A."/>
            <person name="Slot J.C."/>
            <person name="Stielow J.B."/>
            <person name="Sun H."/>
            <person name="Kurtzman C.P."/>
            <person name="Blackwell M."/>
            <person name="Grigoriev I.V."/>
            <person name="Jeffries T.W."/>
        </authorList>
    </citation>
    <scope>NUCLEOTIDE SEQUENCE [LARGE SCALE GENOMIC DNA]</scope>
    <source>
        <strain evidence="9">ATCC 18201 / CBS 1600 / BCRC 20928 / JCM 3617 / NBRC 0987 / NRRL Y-1542</strain>
    </source>
</reference>
<evidence type="ECO:0000256" key="4">
    <source>
        <dbReference type="ARBA" id="ARBA00022989"/>
    </source>
</evidence>
<dbReference type="GeneID" id="30988002"/>
<keyword evidence="9" id="KW-1185">Reference proteome</keyword>
<feature type="compositionally biased region" description="Low complexity" evidence="6">
    <location>
        <begin position="15"/>
        <end position="30"/>
    </location>
</feature>
<keyword evidence="3 7" id="KW-0812">Transmembrane</keyword>
<evidence type="ECO:0000256" key="5">
    <source>
        <dbReference type="ARBA" id="ARBA00023136"/>
    </source>
</evidence>
<organism evidence="8 9">
    <name type="scientific">Cyberlindnera jadinii (strain ATCC 18201 / CBS 1600 / BCRC 20928 / JCM 3617 / NBRC 0987 / NRRL Y-1542)</name>
    <name type="common">Torula yeast</name>
    <name type="synonym">Candida utilis</name>
    <dbReference type="NCBI Taxonomy" id="983966"/>
    <lineage>
        <taxon>Eukaryota</taxon>
        <taxon>Fungi</taxon>
        <taxon>Dikarya</taxon>
        <taxon>Ascomycota</taxon>
        <taxon>Saccharomycotina</taxon>
        <taxon>Saccharomycetes</taxon>
        <taxon>Phaffomycetales</taxon>
        <taxon>Phaffomycetaceae</taxon>
        <taxon>Cyberlindnera</taxon>
    </lineage>
</organism>
<feature type="transmembrane region" description="Helical" evidence="7">
    <location>
        <begin position="218"/>
        <end position="251"/>
    </location>
</feature>
<evidence type="ECO:0000256" key="3">
    <source>
        <dbReference type="ARBA" id="ARBA00022692"/>
    </source>
</evidence>
<dbReference type="RefSeq" id="XP_020071932.1">
    <property type="nucleotide sequence ID" value="XM_020213606.1"/>
</dbReference>
<feature type="region of interest" description="Disordered" evidence="6">
    <location>
        <begin position="1"/>
        <end position="30"/>
    </location>
</feature>
<protein>
    <submittedName>
        <fullName evidence="8">SURF4-domain-containing protein</fullName>
    </submittedName>
</protein>
<dbReference type="Proteomes" id="UP000094389">
    <property type="component" value="Unassembled WGS sequence"/>
</dbReference>
<feature type="transmembrane region" description="Helical" evidence="7">
    <location>
        <begin position="128"/>
        <end position="148"/>
    </location>
</feature>
<evidence type="ECO:0000256" key="1">
    <source>
        <dbReference type="ARBA" id="ARBA00004141"/>
    </source>
</evidence>
<evidence type="ECO:0000313" key="9">
    <source>
        <dbReference type="Proteomes" id="UP000094389"/>
    </source>
</evidence>
<evidence type="ECO:0000313" key="8">
    <source>
        <dbReference type="EMBL" id="ODV74893.1"/>
    </source>
</evidence>
<name>A0A1E4S605_CYBJN</name>
<keyword evidence="5 7" id="KW-0472">Membrane</keyword>
<proteinExistence type="inferred from homology"/>
<sequence length="302" mass="34211">MSFRGTKFNQIPTSNQFNPPQTQFGQQQQQPKKNWKQQFEQLSGKVEEALDHPVLKIVQPYIPQIGGFLIVATFFEDSIRILSQWSDQVFYLWNYRHIPYYLVIVLLVLCVVTMLAASTLIVLKKHQLYASAALIAIVLVQGLMYGLFIAPNFILRNVSLVGGLLIALSDTLVKEKMRFAGLPDIHSNNAYKGYVLLAGRLMLVFMFFSFAATKSWPTTIITFIGIVSIAAGYKTKFASVILITILTFYNFTQNPYWSATSDSKRDFLRYEFFQTLSIIGGLLLVVNTGAGELSIDEKKKIY</sequence>
<dbReference type="AlphaFoldDB" id="A0A1E4S605"/>
<feature type="transmembrane region" description="Helical" evidence="7">
    <location>
        <begin position="272"/>
        <end position="290"/>
    </location>
</feature>
<dbReference type="OMA" id="RHRHFPW"/>
<evidence type="ECO:0000256" key="6">
    <source>
        <dbReference type="SAM" id="MobiDB-lite"/>
    </source>
</evidence>
<feature type="transmembrane region" description="Helical" evidence="7">
    <location>
        <begin position="98"/>
        <end position="121"/>
    </location>
</feature>
<dbReference type="Pfam" id="PF02077">
    <property type="entry name" value="SURF4"/>
    <property type="match status" value="1"/>
</dbReference>
<dbReference type="STRING" id="983966.A0A1E4S605"/>
<evidence type="ECO:0000256" key="7">
    <source>
        <dbReference type="SAM" id="Phobius"/>
    </source>
</evidence>
<gene>
    <name evidence="8" type="ORF">CYBJADRAFT_161380</name>
</gene>
<dbReference type="InterPro" id="IPR002995">
    <property type="entry name" value="Surf4"/>
</dbReference>
<dbReference type="OrthoDB" id="7859621at2759"/>
<dbReference type="PROSITE" id="PS01339">
    <property type="entry name" value="SURF4"/>
    <property type="match status" value="1"/>
</dbReference>
<evidence type="ECO:0000256" key="2">
    <source>
        <dbReference type="ARBA" id="ARBA00006945"/>
    </source>
</evidence>
<feature type="transmembrane region" description="Helical" evidence="7">
    <location>
        <begin position="154"/>
        <end position="173"/>
    </location>
</feature>
<comment type="subcellular location">
    <subcellularLocation>
        <location evidence="1">Membrane</location>
        <topology evidence="1">Multi-pass membrane protein</topology>
    </subcellularLocation>
</comment>
<feature type="transmembrane region" description="Helical" evidence="7">
    <location>
        <begin position="194"/>
        <end position="212"/>
    </location>
</feature>
<dbReference type="EMBL" id="KV453927">
    <property type="protein sequence ID" value="ODV74893.1"/>
    <property type="molecule type" value="Genomic_DNA"/>
</dbReference>